<dbReference type="Pfam" id="PF03556">
    <property type="entry name" value="Cullin_binding"/>
    <property type="match status" value="1"/>
</dbReference>
<dbReference type="Gene3D" id="1.10.238.200">
    <property type="entry name" value="Cullin, PONY binding domain"/>
    <property type="match status" value="1"/>
</dbReference>
<dbReference type="PANTHER" id="PTHR12281">
    <property type="entry name" value="RP42 RELATED"/>
    <property type="match status" value="1"/>
</dbReference>
<organism evidence="4 5">
    <name type="scientific">Steinernema glaseri</name>
    <dbReference type="NCBI Taxonomy" id="37863"/>
    <lineage>
        <taxon>Eukaryota</taxon>
        <taxon>Metazoa</taxon>
        <taxon>Ecdysozoa</taxon>
        <taxon>Nematoda</taxon>
        <taxon>Chromadorea</taxon>
        <taxon>Rhabditida</taxon>
        <taxon>Tylenchina</taxon>
        <taxon>Panagrolaimomorpha</taxon>
        <taxon>Strongyloidoidea</taxon>
        <taxon>Steinernematidae</taxon>
        <taxon>Steinernema</taxon>
    </lineage>
</organism>
<evidence type="ECO:0000313" key="5">
    <source>
        <dbReference type="WBParaSite" id="L893_g33473.t1"/>
    </source>
</evidence>
<evidence type="ECO:0000313" key="4">
    <source>
        <dbReference type="Proteomes" id="UP000095287"/>
    </source>
</evidence>
<protein>
    <recommendedName>
        <fullName evidence="2">Defective in cullin neddylation protein</fullName>
    </recommendedName>
</protein>
<proteinExistence type="predicted"/>
<reference evidence="5" key="1">
    <citation type="submission" date="2016-11" db="UniProtKB">
        <authorList>
            <consortium name="WormBaseParasite"/>
        </authorList>
    </citation>
    <scope>IDENTIFICATION</scope>
</reference>
<dbReference type="InterPro" id="IPR014764">
    <property type="entry name" value="DCN-prot"/>
</dbReference>
<keyword evidence="1" id="KW-0833">Ubl conjugation pathway</keyword>
<accession>A0A1I8A7W8</accession>
<dbReference type="GO" id="GO:0031624">
    <property type="term" value="F:ubiquitin conjugating enzyme binding"/>
    <property type="evidence" value="ECO:0007669"/>
    <property type="project" value="TreeGrafter"/>
</dbReference>
<dbReference type="GO" id="GO:0000151">
    <property type="term" value="C:ubiquitin ligase complex"/>
    <property type="evidence" value="ECO:0007669"/>
    <property type="project" value="TreeGrafter"/>
</dbReference>
<dbReference type="GO" id="GO:0032182">
    <property type="term" value="F:ubiquitin-like protein binding"/>
    <property type="evidence" value="ECO:0007669"/>
    <property type="project" value="TreeGrafter"/>
</dbReference>
<dbReference type="GO" id="GO:0005886">
    <property type="term" value="C:plasma membrane"/>
    <property type="evidence" value="ECO:0007669"/>
    <property type="project" value="UniProtKB-ARBA"/>
</dbReference>
<dbReference type="Proteomes" id="UP000095287">
    <property type="component" value="Unplaced"/>
</dbReference>
<dbReference type="Gene3D" id="1.10.8.10">
    <property type="entry name" value="DNA helicase RuvA subunit, C-terminal domain"/>
    <property type="match status" value="1"/>
</dbReference>
<evidence type="ECO:0000259" key="3">
    <source>
        <dbReference type="PROSITE" id="PS51229"/>
    </source>
</evidence>
<feature type="domain" description="DCUN1" evidence="3">
    <location>
        <begin position="59"/>
        <end position="252"/>
    </location>
</feature>
<dbReference type="WBParaSite" id="L893_g33473.t1">
    <property type="protein sequence ID" value="L893_g33473.t1"/>
    <property type="gene ID" value="L893_g33473"/>
</dbReference>
<evidence type="ECO:0000256" key="2">
    <source>
        <dbReference type="RuleBase" id="RU410713"/>
    </source>
</evidence>
<dbReference type="GO" id="GO:0097602">
    <property type="term" value="F:cullin family protein binding"/>
    <property type="evidence" value="ECO:0007669"/>
    <property type="project" value="TreeGrafter"/>
</dbReference>
<dbReference type="FunFam" id="1.10.238.10:FF:000030">
    <property type="entry name" value="DCN1-like protein"/>
    <property type="match status" value="1"/>
</dbReference>
<dbReference type="GO" id="GO:0045116">
    <property type="term" value="P:protein neddylation"/>
    <property type="evidence" value="ECO:0007669"/>
    <property type="project" value="TreeGrafter"/>
</dbReference>
<name>A0A1I8A7W8_9BILA</name>
<comment type="function">
    <text evidence="2">Neddylation of cullins play an essential role in the regulation of SCF-type complexes activity.</text>
</comment>
<dbReference type="Pfam" id="PF14555">
    <property type="entry name" value="UBA_4"/>
    <property type="match status" value="1"/>
</dbReference>
<dbReference type="FunFam" id="1.10.238.200:FF:000003">
    <property type="entry name" value="DCN1-like protein 3"/>
    <property type="match status" value="1"/>
</dbReference>
<dbReference type="InterPro" id="IPR009060">
    <property type="entry name" value="UBA-like_sf"/>
</dbReference>
<evidence type="ECO:0000256" key="1">
    <source>
        <dbReference type="ARBA" id="ARBA00022786"/>
    </source>
</evidence>
<dbReference type="SUPFAM" id="SSF46934">
    <property type="entry name" value="UBA-like"/>
    <property type="match status" value="1"/>
</dbReference>
<dbReference type="PROSITE" id="PS51229">
    <property type="entry name" value="DCUN1"/>
    <property type="match status" value="1"/>
</dbReference>
<dbReference type="AlphaFoldDB" id="A0A1I8A7W8"/>
<dbReference type="InterPro" id="IPR042460">
    <property type="entry name" value="DCN1-like_PONY"/>
</dbReference>
<dbReference type="PANTHER" id="PTHR12281:SF32">
    <property type="entry name" value="DCN1-LIKE PROTEIN"/>
    <property type="match status" value="1"/>
</dbReference>
<dbReference type="InterPro" id="IPR005176">
    <property type="entry name" value="PONY_dom"/>
</dbReference>
<sequence length="256" mass="29462">MMNKLKSAQKDKVRQFMQFTNGNERAAITCLTNCNWNVEMACDHFFQNAAYFMSMDRGADVSKIDALFRNYANHPKDDVGPGRIGPNGMLKLLTDLRVDPTSRTALILAWKLKAVTQCEFSEEEFRDGLLAMRTDSIEKLQAKLPALNEEISNDAKSFRALYSYAFEFGRSCAQRTLPIDVAFAYWDMLFDERYVLYPQFKAFLDEKKQKGISKDQWNLVLDFMLSVKPDLSNYDSDGAWPVLLDEYVEYAKVNPL</sequence>
<keyword evidence="4" id="KW-1185">Reference proteome</keyword>
<dbReference type="Gene3D" id="1.10.238.10">
    <property type="entry name" value="EF-hand"/>
    <property type="match status" value="1"/>
</dbReference>
<dbReference type="GO" id="GO:2000436">
    <property type="term" value="P:positive regulation of protein neddylation"/>
    <property type="evidence" value="ECO:0007669"/>
    <property type="project" value="UniProtKB-ARBA"/>
</dbReference>